<sequence length="162" mass="18249">MASVWIGIEVWRSRHSEAGQPPGSSGVAARRGLVREQVNRISDALVNLAAGPADIPRFFVLEVDERRGIFAQFLRTETGIWAEIVSSQFLAPWHRLTPDQEGMLIEHGWLAPDEVSPNFHREFVITPPVKHLRGYAMLVLDTLMHVYGVHESDPITIEFRDG</sequence>
<dbReference type="EMBL" id="JBHSBL010000029">
    <property type="protein sequence ID" value="MFC4071886.1"/>
    <property type="molecule type" value="Genomic_DNA"/>
</dbReference>
<comment type="caution">
    <text evidence="2">The sequence shown here is derived from an EMBL/GenBank/DDBJ whole genome shotgun (WGS) entry which is preliminary data.</text>
</comment>
<dbReference type="Proteomes" id="UP001595867">
    <property type="component" value="Unassembled WGS sequence"/>
</dbReference>
<feature type="domain" description="TY-Chap N-terminal" evidence="1">
    <location>
        <begin position="58"/>
        <end position="151"/>
    </location>
</feature>
<dbReference type="RefSeq" id="WP_378072761.1">
    <property type="nucleotide sequence ID" value="NZ_JBHSBL010000029.1"/>
</dbReference>
<accession>A0ABV8J6W1</accession>
<gene>
    <name evidence="2" type="ORF">ACFO0C_43720</name>
</gene>
<protein>
    <recommendedName>
        <fullName evidence="1">TY-Chap N-terminal domain-containing protein</fullName>
    </recommendedName>
</protein>
<evidence type="ECO:0000313" key="3">
    <source>
        <dbReference type="Proteomes" id="UP001595867"/>
    </source>
</evidence>
<evidence type="ECO:0000259" key="1">
    <source>
        <dbReference type="Pfam" id="PF22552"/>
    </source>
</evidence>
<proteinExistence type="predicted"/>
<organism evidence="2 3">
    <name type="scientific">Actinoplanes subglobosus</name>
    <dbReference type="NCBI Taxonomy" id="1547892"/>
    <lineage>
        <taxon>Bacteria</taxon>
        <taxon>Bacillati</taxon>
        <taxon>Actinomycetota</taxon>
        <taxon>Actinomycetes</taxon>
        <taxon>Micromonosporales</taxon>
        <taxon>Micromonosporaceae</taxon>
        <taxon>Actinoplanes</taxon>
    </lineage>
</organism>
<evidence type="ECO:0000313" key="2">
    <source>
        <dbReference type="EMBL" id="MFC4071886.1"/>
    </source>
</evidence>
<dbReference type="InterPro" id="IPR054344">
    <property type="entry name" value="TY-Chap_N"/>
</dbReference>
<reference evidence="3" key="1">
    <citation type="journal article" date="2019" name="Int. J. Syst. Evol. Microbiol.">
        <title>The Global Catalogue of Microorganisms (GCM) 10K type strain sequencing project: providing services to taxonomists for standard genome sequencing and annotation.</title>
        <authorList>
            <consortium name="The Broad Institute Genomics Platform"/>
            <consortium name="The Broad Institute Genome Sequencing Center for Infectious Disease"/>
            <person name="Wu L."/>
            <person name="Ma J."/>
        </authorList>
    </citation>
    <scope>NUCLEOTIDE SEQUENCE [LARGE SCALE GENOMIC DNA]</scope>
    <source>
        <strain evidence="3">TBRC 5832</strain>
    </source>
</reference>
<dbReference type="Pfam" id="PF22552">
    <property type="entry name" value="TY-Chap3"/>
    <property type="match status" value="1"/>
</dbReference>
<name>A0ABV8J6W1_9ACTN</name>
<keyword evidence="3" id="KW-1185">Reference proteome</keyword>